<evidence type="ECO:0000313" key="1">
    <source>
        <dbReference type="EMBL" id="OCT97409.1"/>
    </source>
</evidence>
<gene>
    <name evidence="1" type="ORF">XELAEV_18009632mg</name>
</gene>
<sequence>MKGIKYRRYNLNLHIKIDFSGSESKQKEELFECCLHDRAASGCCSWITLYRDKKLKKLHYKTEKNRHAPTRKQCLITFSIFILWPSCCHPQHPSIID</sequence>
<dbReference type="Proteomes" id="UP000694892">
    <property type="component" value="Chromosome 1S"/>
</dbReference>
<organism evidence="1 2">
    <name type="scientific">Xenopus laevis</name>
    <name type="common">African clawed frog</name>
    <dbReference type="NCBI Taxonomy" id="8355"/>
    <lineage>
        <taxon>Eukaryota</taxon>
        <taxon>Metazoa</taxon>
        <taxon>Chordata</taxon>
        <taxon>Craniata</taxon>
        <taxon>Vertebrata</taxon>
        <taxon>Euteleostomi</taxon>
        <taxon>Amphibia</taxon>
        <taxon>Batrachia</taxon>
        <taxon>Anura</taxon>
        <taxon>Pipoidea</taxon>
        <taxon>Pipidae</taxon>
        <taxon>Xenopodinae</taxon>
        <taxon>Xenopus</taxon>
        <taxon>Xenopus</taxon>
    </lineage>
</organism>
<proteinExistence type="predicted"/>
<accession>A0A974DSQ2</accession>
<name>A0A974DSQ2_XENLA</name>
<dbReference type="AlphaFoldDB" id="A0A974DSQ2"/>
<dbReference type="EMBL" id="CM004467">
    <property type="protein sequence ID" value="OCT97409.1"/>
    <property type="molecule type" value="Genomic_DNA"/>
</dbReference>
<reference evidence="2" key="1">
    <citation type="journal article" date="2016" name="Nature">
        <title>Genome evolution in the allotetraploid frog Xenopus laevis.</title>
        <authorList>
            <person name="Session A.M."/>
            <person name="Uno Y."/>
            <person name="Kwon T."/>
            <person name="Chapman J.A."/>
            <person name="Toyoda A."/>
            <person name="Takahashi S."/>
            <person name="Fukui A."/>
            <person name="Hikosaka A."/>
            <person name="Suzuki A."/>
            <person name="Kondo M."/>
            <person name="van Heeringen S.J."/>
            <person name="Quigley I."/>
            <person name="Heinz S."/>
            <person name="Ogino H."/>
            <person name="Ochi H."/>
            <person name="Hellsten U."/>
            <person name="Lyons J.B."/>
            <person name="Simakov O."/>
            <person name="Putnam N."/>
            <person name="Stites J."/>
            <person name="Kuroki Y."/>
            <person name="Tanaka T."/>
            <person name="Michiue T."/>
            <person name="Watanabe M."/>
            <person name="Bogdanovic O."/>
            <person name="Lister R."/>
            <person name="Georgiou G."/>
            <person name="Paranjpe S.S."/>
            <person name="van Kruijsbergen I."/>
            <person name="Shu S."/>
            <person name="Carlson J."/>
            <person name="Kinoshita T."/>
            <person name="Ohta Y."/>
            <person name="Mawaribuchi S."/>
            <person name="Jenkins J."/>
            <person name="Grimwood J."/>
            <person name="Schmutz J."/>
            <person name="Mitros T."/>
            <person name="Mozaffari S.V."/>
            <person name="Suzuki Y."/>
            <person name="Haramoto Y."/>
            <person name="Yamamoto T.S."/>
            <person name="Takagi C."/>
            <person name="Heald R."/>
            <person name="Miller K."/>
            <person name="Haudenschild C."/>
            <person name="Kitzman J."/>
            <person name="Nakayama T."/>
            <person name="Izutsu Y."/>
            <person name="Robert J."/>
            <person name="Fortriede J."/>
            <person name="Burns K."/>
            <person name="Lotay V."/>
            <person name="Karimi K."/>
            <person name="Yasuoka Y."/>
            <person name="Dichmann D.S."/>
            <person name="Flajnik M.F."/>
            <person name="Houston D.W."/>
            <person name="Shendure J."/>
            <person name="DuPasquier L."/>
            <person name="Vize P.D."/>
            <person name="Zorn A.M."/>
            <person name="Ito M."/>
            <person name="Marcotte E.M."/>
            <person name="Wallingford J.B."/>
            <person name="Ito Y."/>
            <person name="Asashima M."/>
            <person name="Ueno N."/>
            <person name="Matsuda Y."/>
            <person name="Veenstra G.J."/>
            <person name="Fujiyama A."/>
            <person name="Harland R.M."/>
            <person name="Taira M."/>
            <person name="Rokhsar D.S."/>
        </authorList>
    </citation>
    <scope>NUCLEOTIDE SEQUENCE [LARGE SCALE GENOMIC DNA]</scope>
    <source>
        <strain evidence="2">J</strain>
    </source>
</reference>
<evidence type="ECO:0000313" key="2">
    <source>
        <dbReference type="Proteomes" id="UP000694892"/>
    </source>
</evidence>
<protein>
    <submittedName>
        <fullName evidence="1">Uncharacterized protein</fullName>
    </submittedName>
</protein>